<organism evidence="1 2">
    <name type="scientific">Magallana gigas</name>
    <name type="common">Pacific oyster</name>
    <name type="synonym">Crassostrea gigas</name>
    <dbReference type="NCBI Taxonomy" id="29159"/>
    <lineage>
        <taxon>Eukaryota</taxon>
        <taxon>Metazoa</taxon>
        <taxon>Spiralia</taxon>
        <taxon>Lophotrochozoa</taxon>
        <taxon>Mollusca</taxon>
        <taxon>Bivalvia</taxon>
        <taxon>Autobranchia</taxon>
        <taxon>Pteriomorphia</taxon>
        <taxon>Ostreida</taxon>
        <taxon>Ostreoidea</taxon>
        <taxon>Ostreidae</taxon>
        <taxon>Magallana</taxon>
    </lineage>
</organism>
<proteinExistence type="predicted"/>
<dbReference type="KEGG" id="crg:105341245"/>
<sequence>MAASTPKKSCVQSHVREKGKDDNNIRHWISAVMSLCTNNTLCYIILTPLKITNCNASAHVGSTFSGAFCETEFFEDGLVFGDVFRNGMDILVNYIKDKSYPDNKEQILVLNKLLKFMNGDRKISVHGLQKFSGKELTKLVANHLFGKLATSSYYLVDKKISIGPKCDQCFCGDNLCKITGHYGDTSVGNSEVWHGDLDIVISNLAVVHVEDETESADGKSLVEVKLKSALSRNPKIIAQTIVFSFLQKKAHPERDTFLTPCIGIGSSELVVMFYDCEHDVLLESSSIPLFSDPSSLEFSYTAILVSWLVVNYKFLCSGLPDHMTVYKSDFCVHASKKLKIYEENLVFGNVDSYQSIQGKHCPRIKCNPIMHEHERALQELLWSMDTPSGSSNRASDLNPKPP</sequence>
<protein>
    <submittedName>
        <fullName evidence="1">Uncharacterized protein</fullName>
    </submittedName>
</protein>
<evidence type="ECO:0000313" key="2">
    <source>
        <dbReference type="Proteomes" id="UP000005408"/>
    </source>
</evidence>
<dbReference type="GeneID" id="105341245"/>
<evidence type="ECO:0000313" key="1">
    <source>
        <dbReference type="EnsemblMetazoa" id="G3666.3:cds"/>
    </source>
</evidence>
<dbReference type="EnsemblMetazoa" id="G3666.3">
    <property type="protein sequence ID" value="G3666.3:cds"/>
    <property type="gene ID" value="G3666"/>
</dbReference>
<dbReference type="OrthoDB" id="6143593at2759"/>
<accession>A0A8W8MRU2</accession>
<dbReference type="Proteomes" id="UP000005408">
    <property type="component" value="Unassembled WGS sequence"/>
</dbReference>
<dbReference type="AlphaFoldDB" id="A0A8W8MRU2"/>
<dbReference type="OMA" id="MHEHERA"/>
<name>A0A8W8MRU2_MAGGI</name>
<reference evidence="1" key="1">
    <citation type="submission" date="2022-08" db="UniProtKB">
        <authorList>
            <consortium name="EnsemblMetazoa"/>
        </authorList>
    </citation>
    <scope>IDENTIFICATION</scope>
    <source>
        <strain evidence="1">05x7-T-G4-1.051#20</strain>
    </source>
</reference>
<keyword evidence="2" id="KW-1185">Reference proteome</keyword>